<dbReference type="Pfam" id="PF00746">
    <property type="entry name" value="Gram_pos_anchor"/>
    <property type="match status" value="1"/>
</dbReference>
<dbReference type="InterPro" id="IPR040502">
    <property type="entry name" value="GH101_dom-6"/>
</dbReference>
<dbReference type="Proteomes" id="UP000181884">
    <property type="component" value="Unassembled WGS sequence"/>
</dbReference>
<feature type="compositionally biased region" description="Low complexity" evidence="5">
    <location>
        <begin position="1652"/>
        <end position="1676"/>
    </location>
</feature>
<dbReference type="GO" id="GO:0030246">
    <property type="term" value="F:carbohydrate binding"/>
    <property type="evidence" value="ECO:0007669"/>
    <property type="project" value="InterPro"/>
</dbReference>
<evidence type="ECO:0000256" key="4">
    <source>
        <dbReference type="ARBA" id="ARBA00023088"/>
    </source>
</evidence>
<dbReference type="InterPro" id="IPR049314">
    <property type="entry name" value="GH101_dom-5"/>
</dbReference>
<keyword evidence="6" id="KW-0812">Transmembrane</keyword>
<dbReference type="Gene3D" id="2.60.120.260">
    <property type="entry name" value="Galactose-binding domain-like"/>
    <property type="match status" value="2"/>
</dbReference>
<keyword evidence="2" id="KW-0964">Secreted</keyword>
<evidence type="ECO:0000313" key="10">
    <source>
        <dbReference type="Proteomes" id="UP000181884"/>
    </source>
</evidence>
<dbReference type="Pfam" id="PF12905">
    <property type="entry name" value="Glyco_hydro_101"/>
    <property type="match status" value="1"/>
</dbReference>
<feature type="compositionally biased region" description="Low complexity" evidence="5">
    <location>
        <begin position="78"/>
        <end position="87"/>
    </location>
</feature>
<evidence type="ECO:0000256" key="5">
    <source>
        <dbReference type="SAM" id="MobiDB-lite"/>
    </source>
</evidence>
<feature type="region of interest" description="Disordered" evidence="5">
    <location>
        <begin position="35"/>
        <end position="108"/>
    </location>
</feature>
<evidence type="ECO:0000256" key="6">
    <source>
        <dbReference type="SAM" id="Phobius"/>
    </source>
</evidence>
<dbReference type="STRING" id="214095.RU97_GL000899"/>
<feature type="region of interest" description="Disordered" evidence="5">
    <location>
        <begin position="1606"/>
        <end position="1682"/>
    </location>
</feature>
<dbReference type="Gene3D" id="3.20.20.80">
    <property type="entry name" value="Glycosidases"/>
    <property type="match status" value="1"/>
</dbReference>
<organism evidence="9 10">
    <name type="scientific">Enterococcus canis</name>
    <dbReference type="NCBI Taxonomy" id="214095"/>
    <lineage>
        <taxon>Bacteria</taxon>
        <taxon>Bacillati</taxon>
        <taxon>Bacillota</taxon>
        <taxon>Bacilli</taxon>
        <taxon>Lactobacillales</taxon>
        <taxon>Enterococcaceae</taxon>
        <taxon>Enterococcus</taxon>
    </lineage>
</organism>
<feature type="compositionally biased region" description="Basic and acidic residues" evidence="5">
    <location>
        <begin position="61"/>
        <end position="74"/>
    </location>
</feature>
<evidence type="ECO:0000313" key="9">
    <source>
        <dbReference type="EMBL" id="OJG19328.1"/>
    </source>
</evidence>
<keyword evidence="6" id="KW-0472">Membrane</keyword>
<dbReference type="InterPro" id="IPR025706">
    <property type="entry name" value="Endoa_GalNAc"/>
</dbReference>
<dbReference type="Pfam" id="PF07532">
    <property type="entry name" value="Big_4"/>
    <property type="match status" value="1"/>
</dbReference>
<dbReference type="Gene3D" id="2.60.120.870">
    <property type="match status" value="1"/>
</dbReference>
<feature type="transmembrane region" description="Helical" evidence="6">
    <location>
        <begin position="1696"/>
        <end position="1716"/>
    </location>
</feature>
<dbReference type="Pfam" id="PF18080">
    <property type="entry name" value="Gal_mutarotas_3"/>
    <property type="match status" value="1"/>
</dbReference>
<comment type="caution">
    <text evidence="9">The sequence shown here is derived from an EMBL/GenBank/DDBJ whole genome shotgun (WGS) entry which is preliminary data.</text>
</comment>
<evidence type="ECO:0000256" key="2">
    <source>
        <dbReference type="ARBA" id="ARBA00022525"/>
    </source>
</evidence>
<dbReference type="PROSITE" id="PS50847">
    <property type="entry name" value="GRAM_POS_ANCHORING"/>
    <property type="match status" value="1"/>
</dbReference>
<dbReference type="Gene3D" id="2.70.98.10">
    <property type="match status" value="1"/>
</dbReference>
<dbReference type="InterPro" id="IPR035364">
    <property type="entry name" value="Beta_sandwich_GH101"/>
</dbReference>
<dbReference type="CDD" id="cd14244">
    <property type="entry name" value="GH_101_like"/>
    <property type="match status" value="1"/>
</dbReference>
<feature type="domain" description="Gram-positive cocci surface proteins LPxTG" evidence="8">
    <location>
        <begin position="1687"/>
        <end position="1722"/>
    </location>
</feature>
<dbReference type="Pfam" id="PF21466">
    <property type="entry name" value="GH101_dom-5"/>
    <property type="match status" value="1"/>
</dbReference>
<keyword evidence="4" id="KW-0572">Peptidoglycan-anchor</keyword>
<dbReference type="InterPro" id="IPR014718">
    <property type="entry name" value="GH-type_carb-bd"/>
</dbReference>
<dbReference type="GO" id="GO:0033926">
    <property type="term" value="F:endo-alpha-N-acetylgalactosaminidase activity"/>
    <property type="evidence" value="ECO:0007669"/>
    <property type="project" value="InterPro"/>
</dbReference>
<keyword evidence="6" id="KW-1133">Transmembrane helix</keyword>
<feature type="compositionally biased region" description="Low complexity" evidence="5">
    <location>
        <begin position="40"/>
        <end position="60"/>
    </location>
</feature>
<feature type="compositionally biased region" description="Basic and acidic residues" evidence="5">
    <location>
        <begin position="88"/>
        <end position="100"/>
    </location>
</feature>
<protein>
    <recommendedName>
        <fullName evidence="8">Gram-positive cocci surface proteins LPxTG domain-containing protein</fullName>
    </recommendedName>
</protein>
<dbReference type="NCBIfam" id="TIGR01167">
    <property type="entry name" value="LPXTG_anchor"/>
    <property type="match status" value="1"/>
</dbReference>
<dbReference type="Pfam" id="PF17974">
    <property type="entry name" value="GalBD_like"/>
    <property type="match status" value="1"/>
</dbReference>
<accession>A0A1L8RHT4</accession>
<keyword evidence="1" id="KW-0134">Cell wall</keyword>
<proteinExistence type="predicted"/>
<keyword evidence="3 7" id="KW-0732">Signal</keyword>
<dbReference type="EMBL" id="JXKH01000002">
    <property type="protein sequence ID" value="OJG19328.1"/>
    <property type="molecule type" value="Genomic_DNA"/>
</dbReference>
<feature type="signal peptide" evidence="7">
    <location>
        <begin position="1"/>
        <end position="34"/>
    </location>
</feature>
<name>A0A1L8RHT4_9ENTE</name>
<dbReference type="Pfam" id="PF07554">
    <property type="entry name" value="FIVAR"/>
    <property type="match status" value="3"/>
</dbReference>
<evidence type="ECO:0000256" key="3">
    <source>
        <dbReference type="ARBA" id="ARBA00022729"/>
    </source>
</evidence>
<evidence type="ECO:0000256" key="1">
    <source>
        <dbReference type="ARBA" id="ARBA00022512"/>
    </source>
</evidence>
<sequence>MKKSKFLYVSLASLTLAPYVSGVGLAANSLTAHAEEKTEATVSSETETVNSTQESSQTEMSTEKSEASSEKATETTEEATTTSTESKSSSKEANQKDAEVKPAWSTAFQDGQMGSWTDVVGGNKRTLQDGALDFIRETSKGNNSVSLLQDSPEQADGEVEAAFKIKNGEGRVGVIVRGVDADHWVFVGFNTGKWLIEVPGAWKDDITGPAIAADTLYILKVRYEGEKITIWLNGEKFYEDTPTLAGGKKIQTQAGHVGVRNWYDTKTISYNYFKNGAVGSIPEIVPEIIQVDPVHVFTEIGEEPSLPTQVNTVYNTGEQKKADVTWEQIPAENLEKEGTFTVKGQVAGTEIQAVATVDVVGEGEQEAGDVIGTKELKAVLDPTFPRVIRYQDGEGNKLFSGQSEKINKVAVNGKNYEATATKEKTNENDTKAVYHVNVEELGLTFDTEFTVEDNQVFHMKLTNIKEAAQLINTISIPNQGLVSVASTEKGAAFAGAKMNTGTNANNGNKNGDTFQNLNHYSTEGTDPYMYAFLSKDKGAASIWTNAYGDQTVDNSDSSRLYKQTAKTDRGYVTSLWSGAWTIRPFGAPANYKTTDTPELKIKFSADLNDDKQVDWQDAAIGFRDIMNNPVGAEKVPELVNQRIPFNFASQATNPFLDTLDETKRIYNLTDGLGQMVLLKGYQNEGHDSAHPDYGPVGKRPGGEADMNALVNKGHDLNAIFGVHINATESYPEAKSFNEELVNVDQDRWDWLDPSYAINQRNDALSGNRGKRLDELKQNVPNLDYIYLDVWGNQGEAGWMSREMAKEVNDRGWILANEFPNAMEYSSIWNHWSAEKAYGGTSTKGFNSNIVRFIRNHQKDTWVISDNPLLGGAEFEAHEGWVGKTDFNSYEEVTFRTNIPTKFLQHYQITNWDTTTAKSGQIYGTIKLGNEKGKVVVTQNEGEERTITLDGHEVLKGDSYLIPWNIEGENKAYHWNENGGTTTWDLPSALQDKNNLHVYQLTDQGRIDLGGATVSGNQVTIEAKAKTPYVIAEGAEVKQVEFGIDTPFKDPGFNGKDTLQNWDVLAGKPQVTRNPNGDYVLEPGNDALEMTQTLKKLEAGDYSFYVNTESHGRKVKARIQVNNKLYVREFENSMVQNYIQADVNHTSTAYPQYMQKLRLDFTVPEDATVKVSLLADKGEETARFDDLRIVSRNTEVQNLKKNLVITQDFEDEQAIGLFPFVKAQAGGVEDPRVHLSELHDPYTQYGWNGNKVSDVLEGKWSLKAHKQGAGMMLQTTPQNVAFEPNVKYTVSFDYQTDGADNFYVGSLDQEFTAGNDENIQKVNWSKDSISSTAADGKTKHFSMDVTGAESGKTTVGIYTNGGAYDLIIDNFKVEREATHDVKQLEKAIAEAKDSMKDQPNIARLRLFAATPKKIYTEESLAVLSQQLQDAEKVAKDTDASQLEIDEATKTLNESIEMLVVEGTENDTSELTKLIDQAKDVTPSEGHIFTAESLEKLQKALEKAQAVLGNEAATQEEINQATTDLAAAIDGLEETAITTDVDTKDLQAALKKAKESKPQTGYQYTAATQKALSAAIAKAEKVLADSQATQAAVDEATTALEKAVAELKEEKIKDSSEESTSSTDDSTGTTDSSSNSTDDSTSGTKDSTEATSDSQKNGAGSNGSNNQSNHQNQQNSTNVTVKQEQKGLLPHTGENRSISALIAGIGLALLGIAGLIFYRKKSTK</sequence>
<dbReference type="InterPro" id="IPR040633">
    <property type="entry name" value="Gal_mutarotas_3"/>
</dbReference>
<reference evidence="9 10" key="1">
    <citation type="submission" date="2014-12" db="EMBL/GenBank/DDBJ databases">
        <title>Draft genome sequences of 29 type strains of Enterococci.</title>
        <authorList>
            <person name="Zhong Z."/>
            <person name="Sun Z."/>
            <person name="Liu W."/>
            <person name="Zhang W."/>
            <person name="Zhang H."/>
        </authorList>
    </citation>
    <scope>NUCLEOTIDE SEQUENCE [LARGE SCALE GENOMIC DNA]</scope>
    <source>
        <strain evidence="9 10">DSM 17029</strain>
    </source>
</reference>
<evidence type="ECO:0000256" key="7">
    <source>
        <dbReference type="SAM" id="SignalP"/>
    </source>
</evidence>
<dbReference type="Pfam" id="PF17451">
    <property type="entry name" value="Glyco_hyd_101C"/>
    <property type="match status" value="1"/>
</dbReference>
<feature type="chain" id="PRO_5009879816" description="Gram-positive cocci surface proteins LPxTG domain-containing protein" evidence="7">
    <location>
        <begin position="35"/>
        <end position="1722"/>
    </location>
</feature>
<dbReference type="InterPro" id="IPR011081">
    <property type="entry name" value="Big_4"/>
</dbReference>
<dbReference type="Gene3D" id="1.20.1270.90">
    <property type="entry name" value="AF1782-like"/>
    <property type="match status" value="3"/>
</dbReference>
<dbReference type="InterPro" id="IPR019931">
    <property type="entry name" value="LPXTG_anchor"/>
</dbReference>
<feature type="compositionally biased region" description="Low complexity" evidence="5">
    <location>
        <begin position="1616"/>
        <end position="1643"/>
    </location>
</feature>
<gene>
    <name evidence="9" type="ORF">RU97_GL000899</name>
</gene>
<evidence type="ECO:0000259" key="8">
    <source>
        <dbReference type="PROSITE" id="PS50847"/>
    </source>
</evidence>
<keyword evidence="10" id="KW-1185">Reference proteome</keyword>